<feature type="compositionally biased region" description="Low complexity" evidence="1">
    <location>
        <begin position="153"/>
        <end position="184"/>
    </location>
</feature>
<reference evidence="3 4" key="1">
    <citation type="submission" date="2018-04" db="EMBL/GenBank/DDBJ databases">
        <title>The genome of golden apple snail Pomacea canaliculata provides insight into stress tolerance and invasive adaptation.</title>
        <authorList>
            <person name="Liu C."/>
            <person name="Liu B."/>
            <person name="Ren Y."/>
            <person name="Zhang Y."/>
            <person name="Wang H."/>
            <person name="Li S."/>
            <person name="Jiang F."/>
            <person name="Yin L."/>
            <person name="Zhang G."/>
            <person name="Qian W."/>
            <person name="Fan W."/>
        </authorList>
    </citation>
    <scope>NUCLEOTIDE SEQUENCE [LARGE SCALE GENOMIC DNA]</scope>
    <source>
        <strain evidence="3">SZHN2017</strain>
        <tissue evidence="3">Muscle</tissue>
    </source>
</reference>
<dbReference type="Gene3D" id="1.10.10.60">
    <property type="entry name" value="Homeodomain-like"/>
    <property type="match status" value="1"/>
</dbReference>
<comment type="caution">
    <text evidence="3">The sequence shown here is derived from an EMBL/GenBank/DDBJ whole genome shotgun (WGS) entry which is preliminary data.</text>
</comment>
<sequence length="284" mass="31989">MSVAELGEWRAPGLAAEKASQYGLHLHSTSFLNEVKIGGFQEGHQIGVLHQILNTEEQVCVENQRECTSSENAHTEAQVPLRNEEHVPTEGVSIWTHEKVLLLIELYREHRALFSNSAIKRHEVWRKIASQIHEKGHHVTDDYTQKALGPLSLAAPSTSTSTSTAQSPSTPASPSASTAQSTSAKSPNPDFLDRRSKKRKRTVAGPPQWFLDYAQQQKEEMGKLRQEFQEKNLIMKEKKNLLKHKIDLLDKHLADQTKLFQEKNDLLKSYINKLHAPPRPGSSD</sequence>
<accession>A0A2T7P4N0</accession>
<evidence type="ECO:0000313" key="3">
    <source>
        <dbReference type="EMBL" id="PVD28382.1"/>
    </source>
</evidence>
<feature type="region of interest" description="Disordered" evidence="1">
    <location>
        <begin position="153"/>
        <end position="207"/>
    </location>
</feature>
<protein>
    <recommendedName>
        <fullName evidence="2">Myb/SANT-like DNA-binding domain-containing protein</fullName>
    </recommendedName>
</protein>
<dbReference type="InterPro" id="IPR044822">
    <property type="entry name" value="Myb_DNA-bind_4"/>
</dbReference>
<feature type="domain" description="Myb/SANT-like DNA-binding" evidence="2">
    <location>
        <begin position="95"/>
        <end position="141"/>
    </location>
</feature>
<proteinExistence type="predicted"/>
<dbReference type="Proteomes" id="UP000245119">
    <property type="component" value="Linkage Group LG6"/>
</dbReference>
<keyword evidence="4" id="KW-1185">Reference proteome</keyword>
<dbReference type="AlphaFoldDB" id="A0A2T7P4N0"/>
<dbReference type="Pfam" id="PF13837">
    <property type="entry name" value="Myb_DNA-bind_4"/>
    <property type="match status" value="1"/>
</dbReference>
<dbReference type="EMBL" id="PZQS01000006">
    <property type="protein sequence ID" value="PVD28382.1"/>
    <property type="molecule type" value="Genomic_DNA"/>
</dbReference>
<evidence type="ECO:0000259" key="2">
    <source>
        <dbReference type="Pfam" id="PF13837"/>
    </source>
</evidence>
<evidence type="ECO:0000313" key="4">
    <source>
        <dbReference type="Proteomes" id="UP000245119"/>
    </source>
</evidence>
<evidence type="ECO:0000256" key="1">
    <source>
        <dbReference type="SAM" id="MobiDB-lite"/>
    </source>
</evidence>
<organism evidence="3 4">
    <name type="scientific">Pomacea canaliculata</name>
    <name type="common">Golden apple snail</name>
    <dbReference type="NCBI Taxonomy" id="400727"/>
    <lineage>
        <taxon>Eukaryota</taxon>
        <taxon>Metazoa</taxon>
        <taxon>Spiralia</taxon>
        <taxon>Lophotrochozoa</taxon>
        <taxon>Mollusca</taxon>
        <taxon>Gastropoda</taxon>
        <taxon>Caenogastropoda</taxon>
        <taxon>Architaenioglossa</taxon>
        <taxon>Ampullarioidea</taxon>
        <taxon>Ampullariidae</taxon>
        <taxon>Pomacea</taxon>
    </lineage>
</organism>
<dbReference type="OrthoDB" id="6159879at2759"/>
<gene>
    <name evidence="3" type="ORF">C0Q70_10969</name>
</gene>
<name>A0A2T7P4N0_POMCA</name>